<organism evidence="2 3">
    <name type="scientific">Beauveria bassiana D1-5</name>
    <dbReference type="NCBI Taxonomy" id="1245745"/>
    <lineage>
        <taxon>Eukaryota</taxon>
        <taxon>Fungi</taxon>
        <taxon>Dikarya</taxon>
        <taxon>Ascomycota</taxon>
        <taxon>Pezizomycotina</taxon>
        <taxon>Sordariomycetes</taxon>
        <taxon>Hypocreomycetidae</taxon>
        <taxon>Hypocreales</taxon>
        <taxon>Cordycipitaceae</taxon>
        <taxon>Beauveria</taxon>
    </lineage>
</organism>
<accession>A0A0A2WDG1</accession>
<feature type="region of interest" description="Disordered" evidence="1">
    <location>
        <begin position="143"/>
        <end position="169"/>
    </location>
</feature>
<dbReference type="AlphaFoldDB" id="A0A0A2WDG1"/>
<evidence type="ECO:0000313" key="3">
    <source>
        <dbReference type="Proteomes" id="UP000030106"/>
    </source>
</evidence>
<reference evidence="2 3" key="1">
    <citation type="submission" date="2012-10" db="EMBL/GenBank/DDBJ databases">
        <title>Genome sequencing and analysis of entomopathogenic fungi Beauveria bassiana D1-5.</title>
        <authorList>
            <person name="Li Q."/>
            <person name="Wang L."/>
            <person name="Zhang Z."/>
            <person name="Wang Q."/>
            <person name="Ren J."/>
            <person name="Wang M."/>
            <person name="Xu W."/>
            <person name="Wang J."/>
            <person name="Lu Y."/>
            <person name="Du Q."/>
            <person name="Sun Z."/>
        </authorList>
    </citation>
    <scope>NUCLEOTIDE SEQUENCE [LARGE SCALE GENOMIC DNA]</scope>
    <source>
        <strain evidence="2 3">D1-5</strain>
    </source>
</reference>
<dbReference type="HOGENOM" id="CLU_1578232_0_0_1"/>
<gene>
    <name evidence="2" type="ORF">BBAD15_g3177</name>
</gene>
<protein>
    <submittedName>
        <fullName evidence="2">Uncharacterized protein</fullName>
    </submittedName>
</protein>
<feature type="compositionally biased region" description="Basic residues" evidence="1">
    <location>
        <begin position="159"/>
        <end position="169"/>
    </location>
</feature>
<comment type="caution">
    <text evidence="2">The sequence shown here is derived from an EMBL/GenBank/DDBJ whole genome shotgun (WGS) entry which is preliminary data.</text>
</comment>
<proteinExistence type="predicted"/>
<sequence>MTQAFVVYPFRKIRLPPARHSREGWLTLSLVPAGQRHPDQNSRNSDDMEKMQRFAEKHQRQHHAEDWNQVNAKPGACGADGFHAASVQQVGNKRGECAEEHDRRNRHGIPVRHCAGAHFMQPQRQRHHQCDSHLNAQQPHAANIGRDFSDPQRIQSKTGHGRQQHQITR</sequence>
<evidence type="ECO:0000313" key="2">
    <source>
        <dbReference type="EMBL" id="KGQ11164.1"/>
    </source>
</evidence>
<name>A0A0A2WDG1_BEABA</name>
<evidence type="ECO:0000256" key="1">
    <source>
        <dbReference type="SAM" id="MobiDB-lite"/>
    </source>
</evidence>
<dbReference type="Proteomes" id="UP000030106">
    <property type="component" value="Unassembled WGS sequence"/>
</dbReference>
<dbReference type="EMBL" id="ANFO01000239">
    <property type="protein sequence ID" value="KGQ11164.1"/>
    <property type="molecule type" value="Genomic_DNA"/>
</dbReference>